<evidence type="ECO:0000313" key="2">
    <source>
        <dbReference type="Proteomes" id="UP000614424"/>
    </source>
</evidence>
<accession>A0A8J6NHY1</accession>
<gene>
    <name evidence="1" type="ORF">H8E41_13450</name>
</gene>
<reference evidence="1 2" key="1">
    <citation type="submission" date="2020-08" db="EMBL/GenBank/DDBJ databases">
        <title>Bridging the membrane lipid divide: bacteria of the FCB group superphylum have the potential to synthesize archaeal ether lipids.</title>
        <authorList>
            <person name="Villanueva L."/>
            <person name="Von Meijenfeldt F.A.B."/>
            <person name="Westbye A.B."/>
            <person name="Yadav S."/>
            <person name="Hopmans E.C."/>
            <person name="Dutilh B.E."/>
            <person name="Sinninghe Damste J.S."/>
        </authorList>
    </citation>
    <scope>NUCLEOTIDE SEQUENCE [LARGE SCALE GENOMIC DNA]</scope>
    <source>
        <strain evidence="1">NIOZ-UU47</strain>
    </source>
</reference>
<sequence length="177" mass="20026">MSLYSFSLNPFDHSEPENFGVAGVISRDSSLHVRFTLAGSLEHLSIPPPADYPQRRDDLWKESCFEFFFAEVGSEAYWEVNLSPSGHWNVYHFDSYREGMRREEKVVSLLCHIDSTPQSFTLEVVLDLGSMCPMDKPLHAGISAVLLSKNGNLSFWALAHPCGNLDFHDRKGFLLTL</sequence>
<dbReference type="Gene3D" id="2.60.40.1190">
    <property type="match status" value="1"/>
</dbReference>
<proteinExistence type="predicted"/>
<dbReference type="EMBL" id="JACNJZ010000195">
    <property type="protein sequence ID" value="MBC8318903.1"/>
    <property type="molecule type" value="Genomic_DNA"/>
</dbReference>
<organism evidence="1 2">
    <name type="scientific">Candidatus Desulfobia pelagia</name>
    <dbReference type="NCBI Taxonomy" id="2841692"/>
    <lineage>
        <taxon>Bacteria</taxon>
        <taxon>Pseudomonadati</taxon>
        <taxon>Thermodesulfobacteriota</taxon>
        <taxon>Desulfobulbia</taxon>
        <taxon>Desulfobulbales</taxon>
        <taxon>Desulfobulbaceae</taxon>
        <taxon>Candidatus Desulfobia</taxon>
    </lineage>
</organism>
<dbReference type="Proteomes" id="UP000614424">
    <property type="component" value="Unassembled WGS sequence"/>
</dbReference>
<dbReference type="AlphaFoldDB" id="A0A8J6NHY1"/>
<protein>
    <submittedName>
        <fullName evidence="1">DOMON-like domain-containing protein</fullName>
    </submittedName>
</protein>
<name>A0A8J6NHY1_9BACT</name>
<evidence type="ECO:0000313" key="1">
    <source>
        <dbReference type="EMBL" id="MBC8318903.1"/>
    </source>
</evidence>
<comment type="caution">
    <text evidence="1">The sequence shown here is derived from an EMBL/GenBank/DDBJ whole genome shotgun (WGS) entry which is preliminary data.</text>
</comment>
<dbReference type="CDD" id="cd09627">
    <property type="entry name" value="DOMON_murB_like"/>
    <property type="match status" value="1"/>
</dbReference>